<feature type="domain" description="1,4-alpha-glucan branching enzyme C-terminal" evidence="7">
    <location>
        <begin position="423"/>
        <end position="524"/>
    </location>
</feature>
<dbReference type="GO" id="GO:0005576">
    <property type="term" value="C:extracellular region"/>
    <property type="evidence" value="ECO:0007669"/>
    <property type="project" value="TreeGrafter"/>
</dbReference>
<keyword evidence="2 5" id="KW-0119">Carbohydrate metabolism</keyword>
<dbReference type="OrthoDB" id="9803279at2"/>
<feature type="binding site" evidence="4">
    <location>
        <position position="464"/>
    </location>
    <ligand>
        <name>substrate</name>
    </ligand>
</feature>
<evidence type="ECO:0000256" key="2">
    <source>
        <dbReference type="ARBA" id="ARBA00023277"/>
    </source>
</evidence>
<feature type="binding site" evidence="4">
    <location>
        <position position="403"/>
    </location>
    <ligand>
        <name>substrate</name>
    </ligand>
</feature>
<protein>
    <submittedName>
        <fullName evidence="8">1,4-alpha-glucan branching enzyme</fullName>
    </submittedName>
</protein>
<dbReference type="InterPro" id="IPR011330">
    <property type="entry name" value="Glyco_hydro/deAcase_b/a-brl"/>
</dbReference>
<evidence type="ECO:0000259" key="6">
    <source>
        <dbReference type="Pfam" id="PF03065"/>
    </source>
</evidence>
<gene>
    <name evidence="8" type="ORF">C8D98_0976</name>
</gene>
<dbReference type="InterPro" id="IPR040042">
    <property type="entry name" value="Branching_enz_MT3115-like"/>
</dbReference>
<dbReference type="AlphaFoldDB" id="A0A4R1KEE4"/>
<dbReference type="InterPro" id="IPR015293">
    <property type="entry name" value="BE_C"/>
</dbReference>
<feature type="domain" description="Glycoside hydrolase family 57 N-terminal" evidence="6">
    <location>
        <begin position="8"/>
        <end position="398"/>
    </location>
</feature>
<dbReference type="PANTHER" id="PTHR41695:SF1">
    <property type="entry name" value="1,4-ALPHA-GLUCAN BRANCHING ENZYME TK1436"/>
    <property type="match status" value="1"/>
</dbReference>
<comment type="similarity">
    <text evidence="1 5">Belongs to the glycosyl hydrolase 57 family.</text>
</comment>
<dbReference type="InterPro" id="IPR028995">
    <property type="entry name" value="Glyco_hydro_57/38_cen_sf"/>
</dbReference>
<comment type="caution">
    <text evidence="8">The sequence shown here is derived from an EMBL/GenBank/DDBJ whole genome shotgun (WGS) entry which is preliminary data.</text>
</comment>
<dbReference type="Gene3D" id="3.20.110.10">
    <property type="entry name" value="Glycoside hydrolase 38, N terminal domain"/>
    <property type="match status" value="1"/>
</dbReference>
<evidence type="ECO:0000256" key="3">
    <source>
        <dbReference type="PIRSR" id="PIRSR640042-1"/>
    </source>
</evidence>
<evidence type="ECO:0000259" key="7">
    <source>
        <dbReference type="Pfam" id="PF09210"/>
    </source>
</evidence>
<proteinExistence type="inferred from homology"/>
<dbReference type="EMBL" id="SMGG01000003">
    <property type="protein sequence ID" value="TCK62450.1"/>
    <property type="molecule type" value="Genomic_DNA"/>
</dbReference>
<reference evidence="8 9" key="1">
    <citation type="submission" date="2019-03" db="EMBL/GenBank/DDBJ databases">
        <title>Genomic Encyclopedia of Type Strains, Phase IV (KMG-IV): sequencing the most valuable type-strain genomes for metagenomic binning, comparative biology and taxonomic classification.</title>
        <authorList>
            <person name="Goeker M."/>
        </authorList>
    </citation>
    <scope>NUCLEOTIDE SEQUENCE [LARGE SCALE GENOMIC DNA]</scope>
    <source>
        <strain evidence="8 9">DSM 24984</strain>
    </source>
</reference>
<dbReference type="GO" id="GO:0030979">
    <property type="term" value="P:alpha-glucan biosynthetic process"/>
    <property type="evidence" value="ECO:0007669"/>
    <property type="project" value="InterPro"/>
</dbReference>
<sequence>MPKGYWMLVLHSHLPFVKHPEYSYFLEEQWFYEAISETYLPILRYMKQMEDEGVHFRFAVSVTPPLAEMMCDELLMKRYEEHLEKLIELSEKEIERTKGTCFEGLAHMYRKRFGDLKEFYYGWLDRSLIKGYKHFLEKGNIDVITCGFTHGFLPLLNDNLKAVRAQIEMAVKSHTEKFGRAPKGIWLPECAYFEGLDEVLAEYGIRYFFVDTHGVLYSKPRPRFGVYAPVYTESGVAAFGRDYYSSKQVWSSKEGYPGDAHYRDFYRDIGYDLDHDYIKPYISPDGERVFTGLKYHRITGDSDFKEFYQPEIASLKTVDHAKHFVAGREKQIEEIAELIDRKPMVVSPYDAELFGHWWFEGPEFLYNVFKEMDRSDTVKAITPLEYLNEYSTNQVVKVNPSSWGDKGYYDVWLNRGNDWIYRHLHFMSDSMVNLAKYHHATADDTIRRCLNQMARELFLAQSSDWAFLITTGTAIEYAVQRTKEHIYNFLRLKDMVESRDFDYGFLETVEQKNSIFKNMDFRIYC</sequence>
<organism evidence="8 9">
    <name type="scientific">Seleniivibrio woodruffii</name>
    <dbReference type="NCBI Taxonomy" id="1078050"/>
    <lineage>
        <taxon>Bacteria</taxon>
        <taxon>Pseudomonadati</taxon>
        <taxon>Deferribacterota</taxon>
        <taxon>Deferribacteres</taxon>
        <taxon>Deferribacterales</taxon>
        <taxon>Geovibrionaceae</taxon>
        <taxon>Seleniivibrio</taxon>
    </lineage>
</organism>
<evidence type="ECO:0000256" key="5">
    <source>
        <dbReference type="RuleBase" id="RU361196"/>
    </source>
</evidence>
<keyword evidence="9" id="KW-1185">Reference proteome</keyword>
<dbReference type="SUPFAM" id="SSF88713">
    <property type="entry name" value="Glycoside hydrolase/deacetylase"/>
    <property type="match status" value="1"/>
</dbReference>
<evidence type="ECO:0000313" key="8">
    <source>
        <dbReference type="EMBL" id="TCK62450.1"/>
    </source>
</evidence>
<feature type="active site" description="Proton donor" evidence="3">
    <location>
        <position position="350"/>
    </location>
</feature>
<dbReference type="RefSeq" id="WP_132872517.1">
    <property type="nucleotide sequence ID" value="NZ_JAJUHT010000004.1"/>
</dbReference>
<evidence type="ECO:0000256" key="4">
    <source>
        <dbReference type="PIRSR" id="PIRSR640042-2"/>
    </source>
</evidence>
<dbReference type="Proteomes" id="UP000294614">
    <property type="component" value="Unassembled WGS sequence"/>
</dbReference>
<accession>A0A4R1KEE4</accession>
<dbReference type="PANTHER" id="PTHR41695">
    <property type="entry name" value="1,4-ALPHA-GLUCAN BRANCHING ENZYME RV3031-RELATED"/>
    <property type="match status" value="1"/>
</dbReference>
<dbReference type="Pfam" id="PF03065">
    <property type="entry name" value="Glyco_hydro_57"/>
    <property type="match status" value="1"/>
</dbReference>
<dbReference type="SUPFAM" id="SSF88688">
    <property type="entry name" value="Families 57/38 glycoside transferase middle domain"/>
    <property type="match status" value="1"/>
</dbReference>
<dbReference type="CDD" id="cd10792">
    <property type="entry name" value="GH57N_AmyC_like"/>
    <property type="match status" value="1"/>
</dbReference>
<dbReference type="Gene3D" id="1.20.1430.10">
    <property type="entry name" value="Families 57/38 glycoside transferase, middle domain"/>
    <property type="match status" value="1"/>
</dbReference>
<dbReference type="InterPro" id="IPR037090">
    <property type="entry name" value="57_glycoside_trans_central"/>
</dbReference>
<feature type="binding site" evidence="4">
    <location>
        <position position="258"/>
    </location>
    <ligand>
        <name>substrate</name>
    </ligand>
</feature>
<name>A0A4R1KEE4_9BACT</name>
<evidence type="ECO:0000256" key="1">
    <source>
        <dbReference type="ARBA" id="ARBA00006821"/>
    </source>
</evidence>
<dbReference type="InterPro" id="IPR004300">
    <property type="entry name" value="Glyco_hydro_57_N"/>
</dbReference>
<dbReference type="InterPro" id="IPR027291">
    <property type="entry name" value="Glyco_hydro_38_N_sf"/>
</dbReference>
<dbReference type="Pfam" id="PF09210">
    <property type="entry name" value="BE_C"/>
    <property type="match status" value="1"/>
</dbReference>
<evidence type="ECO:0000313" key="9">
    <source>
        <dbReference type="Proteomes" id="UP000294614"/>
    </source>
</evidence>
<feature type="binding site" evidence="4">
    <location>
        <position position="241"/>
    </location>
    <ligand>
        <name>substrate</name>
    </ligand>
</feature>
<dbReference type="GO" id="GO:0003844">
    <property type="term" value="F:1,4-alpha-glucan branching enzyme activity"/>
    <property type="evidence" value="ECO:0007669"/>
    <property type="project" value="InterPro"/>
</dbReference>
<feature type="active site" description="Nucleophile" evidence="3">
    <location>
        <position position="189"/>
    </location>
</feature>